<dbReference type="Proteomes" id="UP000190135">
    <property type="component" value="Unassembled WGS sequence"/>
</dbReference>
<sequence length="287" mass="30185">MNAEIISSLRREIARLEKAPVASLPPGNLEAPSAPRASARGQAGGAERVALGPVDLDRRLGGGLARGTVHEVRAGRPADGTAAAGFALGAALRLAPRRPLLWVRQDFLDAETGGLYAPGLAEFGCDPARLVLVRVRDGAAALRAGLDGARSPALGAMLLAFWGEPKAFDLSASRRLSLAAEASGVSVLLLRLAAEPAPSAAETRWRVEASPSRALEAGAPGPPAFTVTLERQRGGMNGGPWHMEWNRERDCFEERSVEPALSRPVVPVPLDRPVPRPPAGQAWRRAG</sequence>
<dbReference type="Gene3D" id="3.40.50.300">
    <property type="entry name" value="P-loop containing nucleotide triphosphate hydrolases"/>
    <property type="match status" value="1"/>
</dbReference>
<dbReference type="RefSeq" id="WP_245319278.1">
    <property type="nucleotide sequence ID" value="NZ_FUXL01000012.1"/>
</dbReference>
<evidence type="ECO:0000256" key="1">
    <source>
        <dbReference type="SAM" id="MobiDB-lite"/>
    </source>
</evidence>
<keyword evidence="3" id="KW-1185">Reference proteome</keyword>
<gene>
    <name evidence="2" type="ORF">SAMN05428963_11234</name>
</gene>
<evidence type="ECO:0000313" key="2">
    <source>
        <dbReference type="EMBL" id="SKA29519.1"/>
    </source>
</evidence>
<proteinExistence type="predicted"/>
<feature type="region of interest" description="Disordered" evidence="1">
    <location>
        <begin position="22"/>
        <end position="45"/>
    </location>
</feature>
<dbReference type="STRING" id="1365950.SAMN05428963_11234"/>
<feature type="compositionally biased region" description="Pro residues" evidence="1">
    <location>
        <begin position="266"/>
        <end position="278"/>
    </location>
</feature>
<protein>
    <submittedName>
        <fullName evidence="2">Protein ImuA</fullName>
    </submittedName>
</protein>
<reference evidence="2 3" key="1">
    <citation type="submission" date="2017-02" db="EMBL/GenBank/DDBJ databases">
        <authorList>
            <person name="Peterson S.W."/>
        </authorList>
    </citation>
    <scope>NUCLEOTIDE SEQUENCE [LARGE SCALE GENOMIC DNA]</scope>
    <source>
        <strain evidence="2 3">USBA 369</strain>
    </source>
</reference>
<dbReference type="SUPFAM" id="SSF52540">
    <property type="entry name" value="P-loop containing nucleoside triphosphate hydrolases"/>
    <property type="match status" value="1"/>
</dbReference>
<feature type="region of interest" description="Disordered" evidence="1">
    <location>
        <begin position="265"/>
        <end position="287"/>
    </location>
</feature>
<name>A0A1T4SMR0_9HYPH</name>
<dbReference type="EMBL" id="FUXL01000012">
    <property type="protein sequence ID" value="SKA29519.1"/>
    <property type="molecule type" value="Genomic_DNA"/>
</dbReference>
<dbReference type="PIRSF" id="PIRSF034285">
    <property type="entry name" value="UCP034285"/>
    <property type="match status" value="1"/>
</dbReference>
<evidence type="ECO:0000313" key="3">
    <source>
        <dbReference type="Proteomes" id="UP000190135"/>
    </source>
</evidence>
<dbReference type="InterPro" id="IPR017026">
    <property type="entry name" value="ImuA"/>
</dbReference>
<dbReference type="InterPro" id="IPR027417">
    <property type="entry name" value="P-loop_NTPase"/>
</dbReference>
<accession>A0A1T4SMR0</accession>
<organism evidence="2 3">
    <name type="scientific">Consotaella salsifontis</name>
    <dbReference type="NCBI Taxonomy" id="1365950"/>
    <lineage>
        <taxon>Bacteria</taxon>
        <taxon>Pseudomonadati</taxon>
        <taxon>Pseudomonadota</taxon>
        <taxon>Alphaproteobacteria</taxon>
        <taxon>Hyphomicrobiales</taxon>
        <taxon>Aurantimonadaceae</taxon>
        <taxon>Consotaella</taxon>
    </lineage>
</organism>
<dbReference type="AlphaFoldDB" id="A0A1T4SMR0"/>